<dbReference type="GO" id="GO:0008195">
    <property type="term" value="F:phosphatidate phosphatase activity"/>
    <property type="evidence" value="ECO:0007669"/>
    <property type="project" value="TreeGrafter"/>
</dbReference>
<evidence type="ECO:0000256" key="2">
    <source>
        <dbReference type="ARBA" id="ARBA00008816"/>
    </source>
</evidence>
<protein>
    <submittedName>
        <fullName evidence="10">Phosphatidate phosphatase isoform X5</fullName>
    </submittedName>
</protein>
<evidence type="ECO:0000313" key="10">
    <source>
        <dbReference type="RefSeq" id="XP_026299880.1"/>
    </source>
</evidence>
<gene>
    <name evidence="10" type="primary">LOC724942</name>
</gene>
<keyword evidence="5 6" id="KW-0472">Membrane</keyword>
<dbReference type="AlphaFoldDB" id="A0A7M7MS46"/>
<dbReference type="Gene3D" id="1.20.144.10">
    <property type="entry name" value="Phosphatidic acid phosphatase type 2/haloperoxidase"/>
    <property type="match status" value="1"/>
</dbReference>
<dbReference type="SMART" id="SM00014">
    <property type="entry name" value="acidPPc"/>
    <property type="match status" value="1"/>
</dbReference>
<dbReference type="GO" id="GO:0046839">
    <property type="term" value="P:phospholipid dephosphorylation"/>
    <property type="evidence" value="ECO:0007669"/>
    <property type="project" value="TreeGrafter"/>
</dbReference>
<reference evidence="8" key="1">
    <citation type="submission" date="2021-01" db="UniProtKB">
        <authorList>
            <consortium name="EnsemblMetazoa"/>
        </authorList>
    </citation>
    <scope>IDENTIFICATION</scope>
    <source>
        <strain evidence="8">DH4</strain>
    </source>
</reference>
<dbReference type="GO" id="GO:0007165">
    <property type="term" value="P:signal transduction"/>
    <property type="evidence" value="ECO:0007669"/>
    <property type="project" value="TreeGrafter"/>
</dbReference>
<dbReference type="SUPFAM" id="SSF48317">
    <property type="entry name" value="Acid phosphatase/Vanadium-dependent haloperoxidase"/>
    <property type="match status" value="1"/>
</dbReference>
<dbReference type="PANTHER" id="PTHR10165">
    <property type="entry name" value="LIPID PHOSPHATE PHOSPHATASE"/>
    <property type="match status" value="1"/>
</dbReference>
<dbReference type="PANTHER" id="PTHR10165:SF197">
    <property type="entry name" value="FI04477P-RELATED"/>
    <property type="match status" value="1"/>
</dbReference>
<dbReference type="InterPro" id="IPR000326">
    <property type="entry name" value="PAP2/HPO"/>
</dbReference>
<reference evidence="10" key="2">
    <citation type="submission" date="2025-04" db="UniProtKB">
        <authorList>
            <consortium name="RefSeq"/>
        </authorList>
    </citation>
    <scope>IDENTIFICATION</scope>
    <source>
        <strain evidence="10">DH4</strain>
        <tissue evidence="10">Whole body</tissue>
    </source>
</reference>
<evidence type="ECO:0000256" key="5">
    <source>
        <dbReference type="ARBA" id="ARBA00023136"/>
    </source>
</evidence>
<dbReference type="GO" id="GO:0006644">
    <property type="term" value="P:phospholipid metabolic process"/>
    <property type="evidence" value="ECO:0007669"/>
    <property type="project" value="InterPro"/>
</dbReference>
<dbReference type="RefSeq" id="XP_026299880.1">
    <property type="nucleotide sequence ID" value="XM_026444095.1"/>
</dbReference>
<evidence type="ECO:0000313" key="9">
    <source>
        <dbReference type="Proteomes" id="UP000005203"/>
    </source>
</evidence>
<sequence>MDRSSKMILRKIIIDFVCIFIVGMTVLMFHLFGKPYKRGFFCNDESLYHPFHDSTVTSAMLYVIGLLLPIFTIGIFGFGAATTVLFTDIAKYTIGRLRPHFMTLCEPNINCSLIENQHRYIENYSCSQNISKSLLKEIRLSFPSGHSSFSAYTMIYLAIYLQLRITWKGSKLLKHFLQLVCLLMAWFTALSRISDYKHHWSDVLAGSTLGAITALVVVIFVADLFKDQNHYSVEEKHRTADYETGAGTQMNEITTELKAVEKSANKSSSYIHQLNEILLKHRDKDIKNVTISHPLF</sequence>
<evidence type="ECO:0000259" key="7">
    <source>
        <dbReference type="SMART" id="SM00014"/>
    </source>
</evidence>
<evidence type="ECO:0000256" key="4">
    <source>
        <dbReference type="ARBA" id="ARBA00022989"/>
    </source>
</evidence>
<dbReference type="GeneID" id="724942"/>
<dbReference type="Proteomes" id="UP000005203">
    <property type="component" value="Linkage group LG11"/>
</dbReference>
<dbReference type="Pfam" id="PF01569">
    <property type="entry name" value="PAP2"/>
    <property type="match status" value="1"/>
</dbReference>
<name>A0A7M7MS46_APIME</name>
<comment type="subcellular location">
    <subcellularLocation>
        <location evidence="1">Membrane</location>
        <topology evidence="1">Multi-pass membrane protein</topology>
    </subcellularLocation>
</comment>
<accession>A0A8B8H796</accession>
<dbReference type="GO" id="GO:0005886">
    <property type="term" value="C:plasma membrane"/>
    <property type="evidence" value="ECO:0007669"/>
    <property type="project" value="TreeGrafter"/>
</dbReference>
<feature type="transmembrane region" description="Helical" evidence="6">
    <location>
        <begin position="59"/>
        <end position="86"/>
    </location>
</feature>
<keyword evidence="9" id="KW-1185">Reference proteome</keyword>
<dbReference type="InterPro" id="IPR043216">
    <property type="entry name" value="PAP-like"/>
</dbReference>
<evidence type="ECO:0000256" key="3">
    <source>
        <dbReference type="ARBA" id="ARBA00022692"/>
    </source>
</evidence>
<feature type="domain" description="Phosphatidic acid phosphatase type 2/haloperoxidase" evidence="7">
    <location>
        <begin position="73"/>
        <end position="218"/>
    </location>
</feature>
<feature type="transmembrane region" description="Helical" evidence="6">
    <location>
        <begin position="203"/>
        <end position="222"/>
    </location>
</feature>
<dbReference type="OrthoDB" id="8907274at2759"/>
<proteinExistence type="inferred from homology"/>
<feature type="transmembrane region" description="Helical" evidence="6">
    <location>
        <begin position="12"/>
        <end position="32"/>
    </location>
</feature>
<evidence type="ECO:0000313" key="8">
    <source>
        <dbReference type="EnsemblMetazoa" id="XP_026299880"/>
    </source>
</evidence>
<dbReference type="EnsemblMetazoa" id="XM_026444095">
    <property type="protein sequence ID" value="XP_026299880"/>
    <property type="gene ID" value="LOC724942"/>
</dbReference>
<dbReference type="InterPro" id="IPR036938">
    <property type="entry name" value="PAP2/HPO_sf"/>
</dbReference>
<feature type="transmembrane region" description="Helical" evidence="6">
    <location>
        <begin position="173"/>
        <end position="191"/>
    </location>
</feature>
<comment type="similarity">
    <text evidence="2">Belongs to the PA-phosphatase related phosphoesterase family.</text>
</comment>
<keyword evidence="4 6" id="KW-1133">Transmembrane helix</keyword>
<evidence type="ECO:0000256" key="6">
    <source>
        <dbReference type="SAM" id="Phobius"/>
    </source>
</evidence>
<accession>A0A7M7MS46</accession>
<dbReference type="CDD" id="cd03384">
    <property type="entry name" value="PAP2_wunen"/>
    <property type="match status" value="1"/>
</dbReference>
<keyword evidence="3 6" id="KW-0812">Transmembrane</keyword>
<evidence type="ECO:0000256" key="1">
    <source>
        <dbReference type="ARBA" id="ARBA00004141"/>
    </source>
</evidence>
<organism evidence="8">
    <name type="scientific">Apis mellifera</name>
    <name type="common">Honeybee</name>
    <dbReference type="NCBI Taxonomy" id="7460"/>
    <lineage>
        <taxon>Eukaryota</taxon>
        <taxon>Metazoa</taxon>
        <taxon>Ecdysozoa</taxon>
        <taxon>Arthropoda</taxon>
        <taxon>Hexapoda</taxon>
        <taxon>Insecta</taxon>
        <taxon>Pterygota</taxon>
        <taxon>Neoptera</taxon>
        <taxon>Endopterygota</taxon>
        <taxon>Hymenoptera</taxon>
        <taxon>Apocrita</taxon>
        <taxon>Aculeata</taxon>
        <taxon>Apoidea</taxon>
        <taxon>Anthophila</taxon>
        <taxon>Apidae</taxon>
        <taxon>Apis</taxon>
    </lineage>
</organism>